<comment type="caution">
    <text evidence="2">The sequence shown here is derived from an EMBL/GenBank/DDBJ whole genome shotgun (WGS) entry which is preliminary data.</text>
</comment>
<dbReference type="EMBL" id="PGOL01003892">
    <property type="protein sequence ID" value="PKI39126.1"/>
    <property type="molecule type" value="Genomic_DNA"/>
</dbReference>
<name>A0A2I0I6T1_PUNGR</name>
<dbReference type="AlphaFoldDB" id="A0A2I0I6T1"/>
<keyword evidence="3" id="KW-1185">Reference proteome</keyword>
<sequence>MASHRLEDDLGYSPVDEVRRVREDEGAKDQEQESMASVALIGSRCRRHGAEERPIGEPCNPDALIPPLVKLLVDVLSRYVEEIGELTLDGCERIRHEDAVDRGRRPSDECRVFLDRGGQLRPLEVEYRMLRIPKFGGSPQEDSVHRGVGEHDHICVTRRSLRRTLVPRLGSPQIGPGLKSWRVSAP</sequence>
<organism evidence="2 3">
    <name type="scientific">Punica granatum</name>
    <name type="common">Pomegranate</name>
    <dbReference type="NCBI Taxonomy" id="22663"/>
    <lineage>
        <taxon>Eukaryota</taxon>
        <taxon>Viridiplantae</taxon>
        <taxon>Streptophyta</taxon>
        <taxon>Embryophyta</taxon>
        <taxon>Tracheophyta</taxon>
        <taxon>Spermatophyta</taxon>
        <taxon>Magnoliopsida</taxon>
        <taxon>eudicotyledons</taxon>
        <taxon>Gunneridae</taxon>
        <taxon>Pentapetalae</taxon>
        <taxon>rosids</taxon>
        <taxon>malvids</taxon>
        <taxon>Myrtales</taxon>
        <taxon>Lythraceae</taxon>
        <taxon>Punica</taxon>
    </lineage>
</organism>
<evidence type="ECO:0000256" key="1">
    <source>
        <dbReference type="SAM" id="MobiDB-lite"/>
    </source>
</evidence>
<proteinExistence type="predicted"/>
<reference evidence="2 3" key="1">
    <citation type="submission" date="2017-11" db="EMBL/GenBank/DDBJ databases">
        <title>De-novo sequencing of pomegranate (Punica granatum L.) genome.</title>
        <authorList>
            <person name="Akparov Z."/>
            <person name="Amiraslanov A."/>
            <person name="Hajiyeva S."/>
            <person name="Abbasov M."/>
            <person name="Kaur K."/>
            <person name="Hamwieh A."/>
            <person name="Solovyev V."/>
            <person name="Salamov A."/>
            <person name="Braich B."/>
            <person name="Kosarev P."/>
            <person name="Mahmoud A."/>
            <person name="Hajiyev E."/>
            <person name="Babayeva S."/>
            <person name="Izzatullayeva V."/>
            <person name="Mammadov A."/>
            <person name="Mammadov A."/>
            <person name="Sharifova S."/>
            <person name="Ojaghi J."/>
            <person name="Eynullazada K."/>
            <person name="Bayramov B."/>
            <person name="Abdulazimova A."/>
            <person name="Shahmuradov I."/>
        </authorList>
    </citation>
    <scope>NUCLEOTIDE SEQUENCE [LARGE SCALE GENOMIC DNA]</scope>
    <source>
        <strain evidence="3">cv. AG2017</strain>
        <tissue evidence="2">Leaf</tissue>
    </source>
</reference>
<evidence type="ECO:0000313" key="2">
    <source>
        <dbReference type="EMBL" id="PKI39126.1"/>
    </source>
</evidence>
<gene>
    <name evidence="2" type="ORF">CRG98_040483</name>
</gene>
<feature type="compositionally biased region" description="Basic and acidic residues" evidence="1">
    <location>
        <begin position="16"/>
        <end position="31"/>
    </location>
</feature>
<protein>
    <submittedName>
        <fullName evidence="2">Uncharacterized protein</fullName>
    </submittedName>
</protein>
<accession>A0A2I0I6T1</accession>
<evidence type="ECO:0000313" key="3">
    <source>
        <dbReference type="Proteomes" id="UP000233551"/>
    </source>
</evidence>
<dbReference type="Proteomes" id="UP000233551">
    <property type="component" value="Unassembled WGS sequence"/>
</dbReference>
<feature type="region of interest" description="Disordered" evidence="1">
    <location>
        <begin position="1"/>
        <end position="35"/>
    </location>
</feature>